<evidence type="ECO:0000256" key="2">
    <source>
        <dbReference type="ARBA" id="ARBA00022679"/>
    </source>
</evidence>
<evidence type="ECO:0000256" key="4">
    <source>
        <dbReference type="PIRNR" id="PIRNR006078"/>
    </source>
</evidence>
<dbReference type="NCBIfam" id="TIGR00045">
    <property type="entry name" value="glycerate kinase"/>
    <property type="match status" value="1"/>
</dbReference>
<protein>
    <submittedName>
        <fullName evidence="5">Glycerate kinase</fullName>
    </submittedName>
</protein>
<dbReference type="InterPro" id="IPR018197">
    <property type="entry name" value="Glycerate_kinase_RE-like"/>
</dbReference>
<gene>
    <name evidence="5" type="ORF">G7Y31_07715</name>
</gene>
<keyword evidence="2 4" id="KW-0808">Transferase</keyword>
<dbReference type="SUPFAM" id="SSF110738">
    <property type="entry name" value="Glycerate kinase I"/>
    <property type="match status" value="1"/>
</dbReference>
<keyword evidence="3 4" id="KW-0418">Kinase</keyword>
<evidence type="ECO:0000256" key="3">
    <source>
        <dbReference type="ARBA" id="ARBA00022777"/>
    </source>
</evidence>
<dbReference type="Pfam" id="PF02595">
    <property type="entry name" value="Gly_kinase"/>
    <property type="match status" value="1"/>
</dbReference>
<sequence length="371" mass="37221">MLVLVAPDSFKGTATAQQAAASIASGVRASLPDATVVTLPMADGGEGTAQMLADAAAAAGAEVLAVTLPVTDAIGRLSEATYYLNTTANTAYIDVAAATGLPAVADRLNPRQADSYGTGVLIADAEAKGATHIILGLGGSATIDGGSGILTALGAPGHDATGLALPQGGAALVRLETFDTAQLNMKAAALDYTLLADTRATPAEAAVMYGPQKGCTREDLALLTGAMLHLCQRTGISADTPSFGAAGCIPVGLAWLSRLLWGNEDHLRVLPGAQVVAQALGLPARLAEADLLITGEGRFDQQSLTGKVVGTLAQLAAEHQVPLALIAGEITAPEELNAVAAVELSGHGPLPEQLRAAAAAVIAQYQASTGK</sequence>
<name>A0A7T0KCW5_9CORY</name>
<keyword evidence="6" id="KW-1185">Reference proteome</keyword>
<dbReference type="PANTHER" id="PTHR21599:SF0">
    <property type="entry name" value="GLYCERATE KINASE"/>
    <property type="match status" value="1"/>
</dbReference>
<dbReference type="InterPro" id="IPR036129">
    <property type="entry name" value="Glycerate_kinase_sf"/>
</dbReference>
<dbReference type="Gene3D" id="3.90.1510.10">
    <property type="entry name" value="Glycerate kinase, domain 2"/>
    <property type="match status" value="1"/>
</dbReference>
<dbReference type="KEGG" id="cliz:G7Y31_07715"/>
<dbReference type="AlphaFoldDB" id="A0A7T0KCW5"/>
<reference evidence="5 6" key="1">
    <citation type="submission" date="2020-11" db="EMBL/GenBank/DDBJ databases">
        <title>Corynebacterium sp. ZJ-599.</title>
        <authorList>
            <person name="Zhou J."/>
        </authorList>
    </citation>
    <scope>NUCLEOTIDE SEQUENCE [LARGE SCALE GENOMIC DNA]</scope>
    <source>
        <strain evidence="5 6">ZJ-599</strain>
    </source>
</reference>
<dbReference type="GO" id="GO:0031388">
    <property type="term" value="P:organic acid phosphorylation"/>
    <property type="evidence" value="ECO:0007669"/>
    <property type="project" value="UniProtKB-UniRule"/>
</dbReference>
<dbReference type="Gene3D" id="3.40.50.10350">
    <property type="entry name" value="Glycerate kinase, domain 1"/>
    <property type="match status" value="1"/>
</dbReference>
<dbReference type="EMBL" id="CP064954">
    <property type="protein sequence ID" value="QPK78456.1"/>
    <property type="molecule type" value="Genomic_DNA"/>
</dbReference>
<evidence type="ECO:0000256" key="1">
    <source>
        <dbReference type="ARBA" id="ARBA00006284"/>
    </source>
</evidence>
<organism evidence="5 6">
    <name type="scientific">Corynebacterium lizhenjunii</name>
    <dbReference type="NCBI Taxonomy" id="2709394"/>
    <lineage>
        <taxon>Bacteria</taxon>
        <taxon>Bacillati</taxon>
        <taxon>Actinomycetota</taxon>
        <taxon>Actinomycetes</taxon>
        <taxon>Mycobacteriales</taxon>
        <taxon>Corynebacteriaceae</taxon>
        <taxon>Corynebacterium</taxon>
    </lineage>
</organism>
<dbReference type="InterPro" id="IPR018193">
    <property type="entry name" value="Glyc_kinase_flavodox-like_fold"/>
</dbReference>
<proteinExistence type="inferred from homology"/>
<evidence type="ECO:0000313" key="6">
    <source>
        <dbReference type="Proteomes" id="UP000594681"/>
    </source>
</evidence>
<dbReference type="Proteomes" id="UP000594681">
    <property type="component" value="Chromosome"/>
</dbReference>
<accession>A0A7T0KCW5</accession>
<evidence type="ECO:0000313" key="5">
    <source>
        <dbReference type="EMBL" id="QPK78456.1"/>
    </source>
</evidence>
<dbReference type="PANTHER" id="PTHR21599">
    <property type="entry name" value="GLYCERATE KINASE"/>
    <property type="match status" value="1"/>
</dbReference>
<dbReference type="RefSeq" id="WP_165006899.1">
    <property type="nucleotide sequence ID" value="NZ_CP064954.1"/>
</dbReference>
<dbReference type="InterPro" id="IPR004381">
    <property type="entry name" value="Glycerate_kinase"/>
</dbReference>
<comment type="similarity">
    <text evidence="1 4">Belongs to the glycerate kinase type-1 family.</text>
</comment>
<dbReference type="PIRSF" id="PIRSF006078">
    <property type="entry name" value="GlxK"/>
    <property type="match status" value="1"/>
</dbReference>
<dbReference type="GO" id="GO:0008887">
    <property type="term" value="F:glycerate kinase activity"/>
    <property type="evidence" value="ECO:0007669"/>
    <property type="project" value="UniProtKB-UniRule"/>
</dbReference>